<dbReference type="EMBL" id="JAFCIX010000391">
    <property type="protein sequence ID" value="KAH6592040.1"/>
    <property type="molecule type" value="Genomic_DNA"/>
</dbReference>
<evidence type="ECO:0000256" key="5">
    <source>
        <dbReference type="ARBA" id="ARBA00022792"/>
    </source>
</evidence>
<comment type="similarity">
    <text evidence="2">Belongs to the complex I LYR family.</text>
</comment>
<keyword evidence="4" id="KW-0679">Respiratory chain</keyword>
<gene>
    <name evidence="10" type="ORF">BASA50_008323</name>
</gene>
<proteinExistence type="inferred from homology"/>
<dbReference type="PANTHER" id="PTHR12964:SF0">
    <property type="entry name" value="NADH DEHYDROGENASE [UBIQUINONE] 1 ALPHA SUBCOMPLEX SUBUNIT 6"/>
    <property type="match status" value="1"/>
</dbReference>
<evidence type="ECO:0000313" key="11">
    <source>
        <dbReference type="Proteomes" id="UP001648503"/>
    </source>
</evidence>
<evidence type="ECO:0000256" key="8">
    <source>
        <dbReference type="ARBA" id="ARBA00023136"/>
    </source>
</evidence>
<dbReference type="PIRSF" id="PIRSF006643">
    <property type="entry name" value="NDUA6"/>
    <property type="match status" value="1"/>
</dbReference>
<dbReference type="InterPro" id="IPR008011">
    <property type="entry name" value="Complex1_LYR_dom"/>
</dbReference>
<dbReference type="PANTHER" id="PTHR12964">
    <property type="entry name" value="NADH-UBIQUINONE OXIDOREDUCTASE B14 SUBUNIT"/>
    <property type="match status" value="1"/>
</dbReference>
<evidence type="ECO:0000256" key="6">
    <source>
        <dbReference type="ARBA" id="ARBA00022982"/>
    </source>
</evidence>
<dbReference type="CDD" id="cd20266">
    <property type="entry name" value="Complex1_LYR_NDUFA6_LYRM6"/>
    <property type="match status" value="1"/>
</dbReference>
<keyword evidence="6" id="KW-0249">Electron transport</keyword>
<dbReference type="InterPro" id="IPR016488">
    <property type="entry name" value="NADH_Ub_cplx-1_asu_su-6"/>
</dbReference>
<comment type="caution">
    <text evidence="10">The sequence shown here is derived from an EMBL/GenBank/DDBJ whole genome shotgun (WGS) entry which is preliminary data.</text>
</comment>
<name>A0ABQ8F4I0_9FUNG</name>
<evidence type="ECO:0000256" key="3">
    <source>
        <dbReference type="ARBA" id="ARBA00022448"/>
    </source>
</evidence>
<evidence type="ECO:0000313" key="10">
    <source>
        <dbReference type="EMBL" id="KAH6592040.1"/>
    </source>
</evidence>
<keyword evidence="7" id="KW-0496">Mitochondrion</keyword>
<evidence type="ECO:0000256" key="2">
    <source>
        <dbReference type="ARBA" id="ARBA00009508"/>
    </source>
</evidence>
<keyword evidence="8" id="KW-0472">Membrane</keyword>
<evidence type="ECO:0000256" key="1">
    <source>
        <dbReference type="ARBA" id="ARBA00004443"/>
    </source>
</evidence>
<dbReference type="Proteomes" id="UP001648503">
    <property type="component" value="Unassembled WGS sequence"/>
</dbReference>
<evidence type="ECO:0000256" key="4">
    <source>
        <dbReference type="ARBA" id="ARBA00022660"/>
    </source>
</evidence>
<protein>
    <recommendedName>
        <fullName evidence="9">Complex 1 LYR protein domain-containing protein</fullName>
    </recommendedName>
</protein>
<organism evidence="10 11">
    <name type="scientific">Batrachochytrium salamandrivorans</name>
    <dbReference type="NCBI Taxonomy" id="1357716"/>
    <lineage>
        <taxon>Eukaryota</taxon>
        <taxon>Fungi</taxon>
        <taxon>Fungi incertae sedis</taxon>
        <taxon>Chytridiomycota</taxon>
        <taxon>Chytridiomycota incertae sedis</taxon>
        <taxon>Chytridiomycetes</taxon>
        <taxon>Rhizophydiales</taxon>
        <taxon>Rhizophydiales incertae sedis</taxon>
        <taxon>Batrachochytrium</taxon>
    </lineage>
</organism>
<keyword evidence="5" id="KW-0999">Mitochondrion inner membrane</keyword>
<dbReference type="InterPro" id="IPR045299">
    <property type="entry name" value="Complex1_LYR_NDUFA6_LYRM6"/>
</dbReference>
<evidence type="ECO:0000259" key="9">
    <source>
        <dbReference type="Pfam" id="PF05347"/>
    </source>
</evidence>
<reference evidence="10 11" key="1">
    <citation type="submission" date="2021-02" db="EMBL/GenBank/DDBJ databases">
        <title>Variation within the Batrachochytrium salamandrivorans European outbreak.</title>
        <authorList>
            <person name="Kelly M."/>
            <person name="Pasmans F."/>
            <person name="Shea T.P."/>
            <person name="Munoz J.F."/>
            <person name="Carranza S."/>
            <person name="Cuomo C.A."/>
            <person name="Martel A."/>
        </authorList>
    </citation>
    <scope>NUCLEOTIDE SEQUENCE [LARGE SCALE GENOMIC DNA]</scope>
    <source>
        <strain evidence="10 11">AMFP18/2</strain>
    </source>
</reference>
<sequence>MGHFLPSVVTATSGSLIQARKRVLLQYRDWIRSSPDIVDMYKLDITSRAMRARIRQEFEKHRYVKDLHVIDVLLFKGRTEYEETLNFWKQKTHVMRFFSNDPYESATKDGFLGKFFDGRK</sequence>
<evidence type="ECO:0000256" key="7">
    <source>
        <dbReference type="ARBA" id="ARBA00023128"/>
    </source>
</evidence>
<accession>A0ABQ8F4I0</accession>
<dbReference type="Pfam" id="PF05347">
    <property type="entry name" value="Complex1_LYR"/>
    <property type="match status" value="1"/>
</dbReference>
<keyword evidence="3" id="KW-0813">Transport</keyword>
<keyword evidence="11" id="KW-1185">Reference proteome</keyword>
<feature type="domain" description="Complex 1 LYR protein" evidence="9">
    <location>
        <begin position="22"/>
        <end position="82"/>
    </location>
</feature>
<comment type="subcellular location">
    <subcellularLocation>
        <location evidence="1">Mitochondrion inner membrane</location>
        <topology evidence="1">Peripheral membrane protein</topology>
        <orientation evidence="1">Matrix side</orientation>
    </subcellularLocation>
</comment>